<dbReference type="SUPFAM" id="SSF101262">
    <property type="entry name" value="Methenyltetrahydrofolate cyclohydrolase-like"/>
    <property type="match status" value="1"/>
</dbReference>
<evidence type="ECO:0000313" key="2">
    <source>
        <dbReference type="EMBL" id="MBB6447012.1"/>
    </source>
</evidence>
<protein>
    <submittedName>
        <fullName evidence="2">Formiminotetrahydrofolate cyclodeaminase</fullName>
    </submittedName>
</protein>
<name>A0A7X0LY02_9BACI</name>
<dbReference type="Gene3D" id="1.20.120.680">
    <property type="entry name" value="Formiminotetrahydrofolate cyclodeaminase monomer, up-and-down helical bundle"/>
    <property type="match status" value="1"/>
</dbReference>
<organism evidence="2 3">
    <name type="scientific">Bacillus benzoevorans</name>
    <dbReference type="NCBI Taxonomy" id="1456"/>
    <lineage>
        <taxon>Bacteria</taxon>
        <taxon>Bacillati</taxon>
        <taxon>Bacillota</taxon>
        <taxon>Bacilli</taxon>
        <taxon>Bacillales</taxon>
        <taxon>Bacillaceae</taxon>
        <taxon>Bacillus</taxon>
    </lineage>
</organism>
<dbReference type="GO" id="GO:0003824">
    <property type="term" value="F:catalytic activity"/>
    <property type="evidence" value="ECO:0007669"/>
    <property type="project" value="InterPro"/>
</dbReference>
<dbReference type="Pfam" id="PF04961">
    <property type="entry name" value="FTCD_C"/>
    <property type="match status" value="1"/>
</dbReference>
<proteinExistence type="predicted"/>
<dbReference type="EMBL" id="JACHGK010000016">
    <property type="protein sequence ID" value="MBB6447012.1"/>
    <property type="molecule type" value="Genomic_DNA"/>
</dbReference>
<comment type="caution">
    <text evidence="2">The sequence shown here is derived from an EMBL/GenBank/DDBJ whole genome shotgun (WGS) entry which is preliminary data.</text>
</comment>
<evidence type="ECO:0000259" key="1">
    <source>
        <dbReference type="Pfam" id="PF04961"/>
    </source>
</evidence>
<dbReference type="RefSeq" id="WP_184528545.1">
    <property type="nucleotide sequence ID" value="NZ_JACHGK010000016.1"/>
</dbReference>
<dbReference type="InterPro" id="IPR036178">
    <property type="entry name" value="Formintransfe-cycloase-like_sf"/>
</dbReference>
<gene>
    <name evidence="2" type="ORF">HNR53_003689</name>
</gene>
<sequence length="196" mass="21549">MERIDYLLVHEYLEKLADPSFPGPASGSAAATIAAMAAALLEMSCKVTMKNGGGNIPLALNEIEVIRQHCLALATEDMEVLAEVVRAAKSRKENPEKYECAIRNATDTLVSLVKNCEFILREIEQLIPVCNKKVVAELIGSTHMAEAALASAKLGVEVNLHLLHDENYKESVQGIMKNSYKNSIEMKERILNIVNK</sequence>
<feature type="domain" description="Cyclodeaminase/cyclohydrolase" evidence="1">
    <location>
        <begin position="9"/>
        <end position="173"/>
    </location>
</feature>
<dbReference type="AlphaFoldDB" id="A0A7X0LY02"/>
<reference evidence="2 3" key="1">
    <citation type="submission" date="2020-08" db="EMBL/GenBank/DDBJ databases">
        <title>Genomic Encyclopedia of Type Strains, Phase IV (KMG-IV): sequencing the most valuable type-strain genomes for metagenomic binning, comparative biology and taxonomic classification.</title>
        <authorList>
            <person name="Goeker M."/>
        </authorList>
    </citation>
    <scope>NUCLEOTIDE SEQUENCE [LARGE SCALE GENOMIC DNA]</scope>
    <source>
        <strain evidence="2 3">DSM 5391</strain>
    </source>
</reference>
<evidence type="ECO:0000313" key="3">
    <source>
        <dbReference type="Proteomes" id="UP000531594"/>
    </source>
</evidence>
<keyword evidence="3" id="KW-1185">Reference proteome</keyword>
<dbReference type="InterPro" id="IPR007044">
    <property type="entry name" value="Cyclodeamin/CycHdrlase"/>
</dbReference>
<dbReference type="Proteomes" id="UP000531594">
    <property type="component" value="Unassembled WGS sequence"/>
</dbReference>
<accession>A0A7X0LY02</accession>